<evidence type="ECO:0000259" key="3">
    <source>
        <dbReference type="PROSITE" id="PS51782"/>
    </source>
</evidence>
<reference evidence="4 5" key="1">
    <citation type="submission" date="2012-06" db="EMBL/GenBank/DDBJ databases">
        <title>The complete chromosome of genome of Turneriella parva DSM 21527.</title>
        <authorList>
            <consortium name="US DOE Joint Genome Institute (JGI-PGF)"/>
            <person name="Lucas S."/>
            <person name="Han J."/>
            <person name="Lapidus A."/>
            <person name="Bruce D."/>
            <person name="Goodwin L."/>
            <person name="Pitluck S."/>
            <person name="Peters L."/>
            <person name="Kyrpides N."/>
            <person name="Mavromatis K."/>
            <person name="Ivanova N."/>
            <person name="Mikhailova N."/>
            <person name="Chertkov O."/>
            <person name="Detter J.C."/>
            <person name="Tapia R."/>
            <person name="Han C."/>
            <person name="Land M."/>
            <person name="Hauser L."/>
            <person name="Markowitz V."/>
            <person name="Cheng J.-F."/>
            <person name="Hugenholtz P."/>
            <person name="Woyke T."/>
            <person name="Wu D."/>
            <person name="Gronow S."/>
            <person name="Wellnitz S."/>
            <person name="Brambilla E."/>
            <person name="Klenk H.-P."/>
            <person name="Eisen J.A."/>
        </authorList>
    </citation>
    <scope>NUCLEOTIDE SEQUENCE [LARGE SCALE GENOMIC DNA]</scope>
    <source>
        <strain evidence="5">ATCC BAA-1111 / DSM 21527 / NCTC 11395 / H</strain>
    </source>
</reference>
<dbReference type="OrthoDB" id="370541at2"/>
<dbReference type="Gene3D" id="3.10.350.10">
    <property type="entry name" value="LysM domain"/>
    <property type="match status" value="1"/>
</dbReference>
<organism evidence="4 5">
    <name type="scientific">Turneriella parva (strain ATCC BAA-1111 / DSM 21527 / NCTC 11395 / H)</name>
    <name type="common">Leptospira parva</name>
    <dbReference type="NCBI Taxonomy" id="869212"/>
    <lineage>
        <taxon>Bacteria</taxon>
        <taxon>Pseudomonadati</taxon>
        <taxon>Spirochaetota</taxon>
        <taxon>Spirochaetia</taxon>
        <taxon>Leptospirales</taxon>
        <taxon>Leptospiraceae</taxon>
        <taxon>Turneriella</taxon>
    </lineage>
</organism>
<dbReference type="InterPro" id="IPR052196">
    <property type="entry name" value="Bact_Kbp"/>
</dbReference>
<accession>I4B8L2</accession>
<gene>
    <name evidence="4" type="ordered locus">Turpa_2980</name>
</gene>
<name>I4B8L2_TURPD</name>
<dbReference type="AlphaFoldDB" id="I4B8L2"/>
<keyword evidence="1" id="KW-0175">Coiled coil</keyword>
<feature type="region of interest" description="Disordered" evidence="2">
    <location>
        <begin position="366"/>
        <end position="406"/>
    </location>
</feature>
<dbReference type="PROSITE" id="PS51782">
    <property type="entry name" value="LYSM"/>
    <property type="match status" value="1"/>
</dbReference>
<feature type="compositionally biased region" description="Basic and acidic residues" evidence="2">
    <location>
        <begin position="366"/>
        <end position="377"/>
    </location>
</feature>
<evidence type="ECO:0000313" key="5">
    <source>
        <dbReference type="Proteomes" id="UP000006048"/>
    </source>
</evidence>
<evidence type="ECO:0000256" key="2">
    <source>
        <dbReference type="SAM" id="MobiDB-lite"/>
    </source>
</evidence>
<dbReference type="EMBL" id="CP002959">
    <property type="protein sequence ID" value="AFM13619.1"/>
    <property type="molecule type" value="Genomic_DNA"/>
</dbReference>
<dbReference type="KEGG" id="tpx:Turpa_2980"/>
<dbReference type="Proteomes" id="UP000006048">
    <property type="component" value="Chromosome"/>
</dbReference>
<sequence length="470" mass="51008">MMAANAAYSNLSNSGVYMKSSARIKRTLATLLLATLATAVGCGDPIPMEDMGVAKVAIARAETVKAAKYSPQNFEGAQKALLESHNLVEKDKMSDAKEKAVEAKKLADAAYDESAPKLAQDTRSEAEAAIRAAEEANAEQFAESELGAAKASLVQGDKYYESKDYLSSYHLFEESREKAKAALTTSEAQIEVMKRDLAEIDDTIAAAERAGAAQSAPDTLKKAKDDAGHARGDLENKRLKSAYEKIQAAKVSSKEALALSQRDAARTKLAKAEADVKAAERKLNDLKARASDKKTAKALEGNEEAQQAFKTADENLTAAKEALAAAREANKNKAYGESATQSEEASRLAKILTDSLPETEVLLAQARDRAGLGKGDETANGTERNGSEENGTESTENTPEESEEMGAGWKTYKVRYIPENRDCLWKIAGYRKIYNNARLWPKIYRANKAKIKNPDLIYPGQVFKIPPKKK</sequence>
<dbReference type="PANTHER" id="PTHR34700">
    <property type="entry name" value="POTASSIUM BINDING PROTEIN KBP"/>
    <property type="match status" value="1"/>
</dbReference>
<feature type="coiled-coil region" evidence="1">
    <location>
        <begin position="93"/>
        <end position="143"/>
    </location>
</feature>
<dbReference type="RefSeq" id="WP_014804120.1">
    <property type="nucleotide sequence ID" value="NC_018020.1"/>
</dbReference>
<keyword evidence="5" id="KW-1185">Reference proteome</keyword>
<proteinExistence type="predicted"/>
<feature type="coiled-coil region" evidence="1">
    <location>
        <begin position="176"/>
        <end position="210"/>
    </location>
</feature>
<dbReference type="Gene3D" id="1.20.1270.390">
    <property type="match status" value="1"/>
</dbReference>
<feature type="coiled-coil region" evidence="1">
    <location>
        <begin position="262"/>
        <end position="329"/>
    </location>
</feature>
<dbReference type="InterPro" id="IPR036779">
    <property type="entry name" value="LysM_dom_sf"/>
</dbReference>
<feature type="compositionally biased region" description="Low complexity" evidence="2">
    <location>
        <begin position="388"/>
        <end position="397"/>
    </location>
</feature>
<feature type="region of interest" description="Disordered" evidence="2">
    <location>
        <begin position="210"/>
        <end position="233"/>
    </location>
</feature>
<feature type="compositionally biased region" description="Basic and acidic residues" evidence="2">
    <location>
        <begin position="219"/>
        <end position="233"/>
    </location>
</feature>
<feature type="domain" description="LysM" evidence="3">
    <location>
        <begin position="414"/>
        <end position="465"/>
    </location>
</feature>
<dbReference type="CDD" id="cd00118">
    <property type="entry name" value="LysM"/>
    <property type="match status" value="1"/>
</dbReference>
<dbReference type="PANTHER" id="PTHR34700:SF4">
    <property type="entry name" value="PHAGE-LIKE ELEMENT PBSX PROTEIN XKDP"/>
    <property type="match status" value="1"/>
</dbReference>
<dbReference type="STRING" id="869212.Turpa_2980"/>
<evidence type="ECO:0000256" key="1">
    <source>
        <dbReference type="SAM" id="Coils"/>
    </source>
</evidence>
<dbReference type="InterPro" id="IPR018392">
    <property type="entry name" value="LysM"/>
</dbReference>
<protein>
    <submittedName>
        <fullName evidence="4">Peptidoglycan-binding lysin domain-containing protein</fullName>
    </submittedName>
</protein>
<evidence type="ECO:0000313" key="4">
    <source>
        <dbReference type="EMBL" id="AFM13619.1"/>
    </source>
</evidence>
<dbReference type="HOGENOM" id="CLU_587662_0_0_12"/>